<dbReference type="GO" id="GO:0045476">
    <property type="term" value="P:nurse cell apoptotic process"/>
    <property type="evidence" value="ECO:0007669"/>
    <property type="project" value="UniProtKB-ARBA"/>
</dbReference>
<feature type="region of interest" description="Disordered" evidence="9">
    <location>
        <begin position="115"/>
        <end position="241"/>
    </location>
</feature>
<name>A0A7M7QG27_NASVI</name>
<dbReference type="Pfam" id="PF00651">
    <property type="entry name" value="BTB"/>
    <property type="match status" value="1"/>
</dbReference>
<comment type="function">
    <text evidence="8">Putative transcription factor required for axon growth and guidance in the central and peripheral nervous systems. Repels CNS axons away from the midline by promoting the expression of the midline repellent sli and its receptor robo.</text>
</comment>
<dbReference type="Gene3D" id="3.30.710.10">
    <property type="entry name" value="Potassium Channel Kv1.1, Chain A"/>
    <property type="match status" value="1"/>
</dbReference>
<keyword evidence="3" id="KW-0221">Differentiation</keyword>
<feature type="compositionally biased region" description="Polar residues" evidence="9">
    <location>
        <begin position="382"/>
        <end position="397"/>
    </location>
</feature>
<evidence type="ECO:0000256" key="9">
    <source>
        <dbReference type="SAM" id="MobiDB-lite"/>
    </source>
</evidence>
<evidence type="ECO:0000313" key="11">
    <source>
        <dbReference type="EnsemblMetazoa" id="XP_031787150"/>
    </source>
</evidence>
<feature type="compositionally biased region" description="Low complexity" evidence="9">
    <location>
        <begin position="144"/>
        <end position="157"/>
    </location>
</feature>
<sequence>MEDDQQFCLRWNNHQSTIIQNFDTLLESGTLVDCTLAAEGKYLKAHKVVLSACSPYFEGLLSEHYDKHPVFILKDVKFKELKAMMDYMYRGEVNISQDQLTALLKAAESLQIKGLSDSRTDKGTGNTGNTTTGGSKDNTRPAKTASSTAAASASAAAVDIPHTSSGLTIEKNSKVPRQSIQQVSVSDQLENSASPQLRGHSSREGSQSPTRKRKRLRRRSLGNDDNSMENHEASNSSDVNMTAPALGVAPVAEEKSQADPADSIGRSALMQQLTKPADEMLQMPLEKPEPSEDMIQPKSEYQDDQESVEDLTNFDDDMNDLNEMEQDNSRAGPSHDPSQHAGMPSWHIAGDRSNASVVGAAAGPGAGDEVFLAAAEAAQAQRDSQGFQNKRSSSAGLTSEEKLSPGTPGSTQGQHRIRVVQNLQNKPTLNEEFKRNLSLIAKSIASQLLVASNPNSSLEQKQASLNQLLSQISKAPQNRTPIEAENPKEDPLKGQTCDEGFQQVMLDRLTRIIDGINVLKDEVKEVSKETRTIKSMMQRKGDVSKDPKVISCKQLADKYSYNIPLATVEEFERFDKELGDTNSSLREDVISVLPSGIDGGLSISKCIVKMLKMFITKEVAVQYTAVKQAKGKRIMIVTNLFNCMEAIIKERRSLLNLTTTDKDLSAGLSVVMTNALHWNKRQPPADANRNQSSLQLPMDQDSSSQGELLATLEVTQINEGDPLFHVQYLD</sequence>
<evidence type="ECO:0000256" key="5">
    <source>
        <dbReference type="ARBA" id="ARBA00023015"/>
    </source>
</evidence>
<dbReference type="SUPFAM" id="SSF54695">
    <property type="entry name" value="POZ domain"/>
    <property type="match status" value="1"/>
</dbReference>
<keyword evidence="5" id="KW-0805">Transcription regulation</keyword>
<keyword evidence="12" id="KW-1185">Reference proteome</keyword>
<keyword evidence="2" id="KW-0217">Developmental protein</keyword>
<dbReference type="GO" id="GO:0048813">
    <property type="term" value="P:dendrite morphogenesis"/>
    <property type="evidence" value="ECO:0007669"/>
    <property type="project" value="UniProtKB-ARBA"/>
</dbReference>
<dbReference type="EnsemblMetazoa" id="XM_031931290">
    <property type="protein sequence ID" value="XP_031787150"/>
    <property type="gene ID" value="LOC100123363"/>
</dbReference>
<evidence type="ECO:0000256" key="6">
    <source>
        <dbReference type="ARBA" id="ARBA00023163"/>
    </source>
</evidence>
<dbReference type="GO" id="GO:0045467">
    <property type="term" value="P:R7 cell development"/>
    <property type="evidence" value="ECO:0007669"/>
    <property type="project" value="UniProtKB-ARBA"/>
</dbReference>
<evidence type="ECO:0000256" key="1">
    <source>
        <dbReference type="ARBA" id="ARBA00004123"/>
    </source>
</evidence>
<evidence type="ECO:0000256" key="4">
    <source>
        <dbReference type="ARBA" id="ARBA00022902"/>
    </source>
</evidence>
<feature type="compositionally biased region" description="Polar residues" evidence="9">
    <location>
        <begin position="175"/>
        <end position="195"/>
    </location>
</feature>
<feature type="region of interest" description="Disordered" evidence="9">
    <location>
        <begin position="381"/>
        <end position="415"/>
    </location>
</feature>
<evidence type="ECO:0000256" key="7">
    <source>
        <dbReference type="ARBA" id="ARBA00023242"/>
    </source>
</evidence>
<dbReference type="GO" id="GO:0035167">
    <property type="term" value="P:larval lymph gland hemopoiesis"/>
    <property type="evidence" value="ECO:0007669"/>
    <property type="project" value="UniProtKB-ARBA"/>
</dbReference>
<dbReference type="GeneID" id="100123363"/>
<feature type="region of interest" description="Disordered" evidence="9">
    <location>
        <begin position="680"/>
        <end position="701"/>
    </location>
</feature>
<dbReference type="GO" id="GO:0005634">
    <property type="term" value="C:nucleus"/>
    <property type="evidence" value="ECO:0007669"/>
    <property type="project" value="UniProtKB-SubCell"/>
</dbReference>
<keyword evidence="6" id="KW-0804">Transcription</keyword>
<protein>
    <recommendedName>
        <fullName evidence="10">BTB domain-containing protein</fullName>
    </recommendedName>
</protein>
<dbReference type="SMR" id="A0A7M7QG27"/>
<dbReference type="Proteomes" id="UP000002358">
    <property type="component" value="Chromosome 5"/>
</dbReference>
<feature type="region of interest" description="Disordered" evidence="9">
    <location>
        <begin position="288"/>
        <end position="349"/>
    </location>
</feature>
<dbReference type="GO" id="GO:0016199">
    <property type="term" value="P:axon midline choice point recognition"/>
    <property type="evidence" value="ECO:0007669"/>
    <property type="project" value="UniProtKB-ARBA"/>
</dbReference>
<dbReference type="InterPro" id="IPR051095">
    <property type="entry name" value="Dros_DevTransReg"/>
</dbReference>
<dbReference type="GO" id="GO:0006357">
    <property type="term" value="P:regulation of transcription by RNA polymerase II"/>
    <property type="evidence" value="ECO:0007669"/>
    <property type="project" value="TreeGrafter"/>
</dbReference>
<dbReference type="InterPro" id="IPR011333">
    <property type="entry name" value="SKP1/BTB/POZ_sf"/>
</dbReference>
<dbReference type="PANTHER" id="PTHR23110:SF111">
    <property type="entry name" value="LONGITUDINALS LACKING PROTEIN, ISOFORMS F_I_K_T"/>
    <property type="match status" value="1"/>
</dbReference>
<evidence type="ECO:0000256" key="3">
    <source>
        <dbReference type="ARBA" id="ARBA00022782"/>
    </source>
</evidence>
<evidence type="ECO:0000259" key="10">
    <source>
        <dbReference type="PROSITE" id="PS50097"/>
    </source>
</evidence>
<proteinExistence type="predicted"/>
<dbReference type="AlphaFoldDB" id="A0A7M7QG27"/>
<feature type="compositionally biased region" description="Low complexity" evidence="9">
    <location>
        <begin position="123"/>
        <end position="134"/>
    </location>
</feature>
<feature type="compositionally biased region" description="Acidic residues" evidence="9">
    <location>
        <begin position="302"/>
        <end position="326"/>
    </location>
</feature>
<evidence type="ECO:0000313" key="12">
    <source>
        <dbReference type="Proteomes" id="UP000002358"/>
    </source>
</evidence>
<feature type="domain" description="BTB" evidence="10">
    <location>
        <begin position="32"/>
        <end position="97"/>
    </location>
</feature>
<accession>A0A7M7QG27</accession>
<evidence type="ECO:0000256" key="8">
    <source>
        <dbReference type="ARBA" id="ARBA00037382"/>
    </source>
</evidence>
<dbReference type="GO" id="GO:0007464">
    <property type="term" value="P:R3/R4 cell fate commitment"/>
    <property type="evidence" value="ECO:0007669"/>
    <property type="project" value="UniProtKB-ARBA"/>
</dbReference>
<reference evidence="11" key="1">
    <citation type="submission" date="2021-01" db="UniProtKB">
        <authorList>
            <consortium name="EnsemblMetazoa"/>
        </authorList>
    </citation>
    <scope>IDENTIFICATION</scope>
</reference>
<feature type="compositionally biased region" description="Polar residues" evidence="9">
    <location>
        <begin position="688"/>
        <end position="701"/>
    </location>
</feature>
<keyword evidence="4" id="KW-0524">Neurogenesis</keyword>
<dbReference type="FunFam" id="3.30.710.10:FF:000091">
    <property type="entry name" value="Lola, isoform F"/>
    <property type="match status" value="1"/>
</dbReference>
<dbReference type="CDD" id="cd18315">
    <property type="entry name" value="BTB_POZ_BAB-like"/>
    <property type="match status" value="1"/>
</dbReference>
<dbReference type="GO" id="GO:0008406">
    <property type="term" value="P:gonad development"/>
    <property type="evidence" value="ECO:0007669"/>
    <property type="project" value="UniProtKB-ARBA"/>
</dbReference>
<evidence type="ECO:0000256" key="2">
    <source>
        <dbReference type="ARBA" id="ARBA00022473"/>
    </source>
</evidence>
<comment type="subcellular location">
    <subcellularLocation>
        <location evidence="1">Nucleus</location>
    </subcellularLocation>
</comment>
<organism evidence="11 12">
    <name type="scientific">Nasonia vitripennis</name>
    <name type="common">Parasitic wasp</name>
    <dbReference type="NCBI Taxonomy" id="7425"/>
    <lineage>
        <taxon>Eukaryota</taxon>
        <taxon>Metazoa</taxon>
        <taxon>Ecdysozoa</taxon>
        <taxon>Arthropoda</taxon>
        <taxon>Hexapoda</taxon>
        <taxon>Insecta</taxon>
        <taxon>Pterygota</taxon>
        <taxon>Neoptera</taxon>
        <taxon>Endopterygota</taxon>
        <taxon>Hymenoptera</taxon>
        <taxon>Apocrita</taxon>
        <taxon>Proctotrupomorpha</taxon>
        <taxon>Chalcidoidea</taxon>
        <taxon>Pteromalidae</taxon>
        <taxon>Pteromalinae</taxon>
        <taxon>Nasonia</taxon>
    </lineage>
</organism>
<dbReference type="PROSITE" id="PS50097">
    <property type="entry name" value="BTB"/>
    <property type="match status" value="1"/>
</dbReference>
<feature type="compositionally biased region" description="Basic residues" evidence="9">
    <location>
        <begin position="210"/>
        <end position="220"/>
    </location>
</feature>
<dbReference type="SMART" id="SM00225">
    <property type="entry name" value="BTB"/>
    <property type="match status" value="1"/>
</dbReference>
<keyword evidence="7" id="KW-0539">Nucleus</keyword>
<dbReference type="PANTHER" id="PTHR23110">
    <property type="entry name" value="BTB DOMAIN TRANSCRIPTION FACTOR"/>
    <property type="match status" value="1"/>
</dbReference>
<dbReference type="RefSeq" id="XP_031787150.1">
    <property type="nucleotide sequence ID" value="XM_031931290.2"/>
</dbReference>
<dbReference type="InterPro" id="IPR000210">
    <property type="entry name" value="BTB/POZ_dom"/>
</dbReference>
<dbReference type="GO" id="GO:0007526">
    <property type="term" value="P:larval somatic muscle development"/>
    <property type="evidence" value="ECO:0007669"/>
    <property type="project" value="UniProtKB-ARBA"/>
</dbReference>